<sequence length="68" mass="8361">MDNNIDKNRYIVKKLRSPNTFNPSNRCTLEISQEQYETLLQNIHKDYQITIDIKPQTKQYKNYDYRYN</sequence>
<protein>
    <submittedName>
        <fullName evidence="1">Uncharacterized protein</fullName>
    </submittedName>
</protein>
<dbReference type="Proteomes" id="UP000256514">
    <property type="component" value="Unassembled WGS sequence"/>
</dbReference>
<organism evidence="1 2">
    <name type="scientific">Helicobacter equorum</name>
    <dbReference type="NCBI Taxonomy" id="361872"/>
    <lineage>
        <taxon>Bacteria</taxon>
        <taxon>Pseudomonadati</taxon>
        <taxon>Campylobacterota</taxon>
        <taxon>Epsilonproteobacteria</taxon>
        <taxon>Campylobacterales</taxon>
        <taxon>Helicobacteraceae</taxon>
        <taxon>Helicobacter</taxon>
    </lineage>
</organism>
<evidence type="ECO:0000313" key="2">
    <source>
        <dbReference type="Proteomes" id="UP000256514"/>
    </source>
</evidence>
<proteinExistence type="predicted"/>
<gene>
    <name evidence="1" type="ORF">CQA54_04905</name>
</gene>
<comment type="caution">
    <text evidence="1">The sequence shown here is derived from an EMBL/GenBank/DDBJ whole genome shotgun (WGS) entry which is preliminary data.</text>
</comment>
<reference evidence="1 2" key="1">
    <citation type="submission" date="2018-04" db="EMBL/GenBank/DDBJ databases">
        <title>Novel Campyloabacter and Helicobacter Species and Strains.</title>
        <authorList>
            <person name="Mannion A.J."/>
            <person name="Shen Z."/>
            <person name="Fox J.G."/>
        </authorList>
    </citation>
    <scope>NUCLEOTIDE SEQUENCE [LARGE SCALE GENOMIC DNA]</scope>
    <source>
        <strain evidence="1 2">MIT 12-6600</strain>
    </source>
</reference>
<accession>A0A3D8IQY5</accession>
<keyword evidence="2" id="KW-1185">Reference proteome</keyword>
<dbReference type="EMBL" id="NXLT01000003">
    <property type="protein sequence ID" value="RDU67316.1"/>
    <property type="molecule type" value="Genomic_DNA"/>
</dbReference>
<name>A0A3D8IQY5_9HELI</name>
<evidence type="ECO:0000313" key="1">
    <source>
        <dbReference type="EMBL" id="RDU67316.1"/>
    </source>
</evidence>
<dbReference type="AlphaFoldDB" id="A0A3D8IQY5"/>